<feature type="domain" description="SPX" evidence="8">
    <location>
        <begin position="2"/>
        <end position="143"/>
    </location>
</feature>
<evidence type="ECO:0000259" key="8">
    <source>
        <dbReference type="PROSITE" id="PS51382"/>
    </source>
</evidence>
<dbReference type="PANTHER" id="PTHR23510">
    <property type="entry name" value="INNER MEMBRANE TRANSPORT PROTEIN YAJR"/>
    <property type="match status" value="1"/>
</dbReference>
<dbReference type="EMBL" id="CM035417">
    <property type="protein sequence ID" value="KAH7423254.1"/>
    <property type="molecule type" value="Genomic_DNA"/>
</dbReference>
<evidence type="ECO:0000256" key="2">
    <source>
        <dbReference type="ARBA" id="ARBA00008335"/>
    </source>
</evidence>
<dbReference type="Proteomes" id="UP000825935">
    <property type="component" value="Chromosome 12"/>
</dbReference>
<sequence>MVGFGKKFQESRYMGWKQYAINYKLLKKKIKRYLGERQANGEEQLRKEFMRVLDLQIEKFAMFLLEQEGKLATRFATLNEERELARNSGDPLLIEHCVKAYRALGMEILYLLQFVELNATGLRKILKKFDKTVTHKITDYYVSTRANHPFSQLQKLFRHAGIEAMLGSLTRSIAELNNGEKPFYDDPASFHLEDPVVDSIKGALERLTYSTRFLSFLSKHALIGDQDELPSAEDEAIEKQYDFMALVLNLMNTFLYMVNTYIVVPSADKYAISLGAAPTLCGVIIGSMAVAQLISSVYFSSWSNRSYFKPLFFSSVVLLLGNMLYAVAYDFHSLSILIAGRLLCGLGSARAVNRRYITDWVPINKRLQASAAFVTASALGMAAGPALAGLFKIKQKFFLLTIDANTLPGLTMVVIWLLYIIWLWLGFKEPVRKTLVEECIQTYSMPNEIAQKSSCGDLHSNDSASKRVMSPHGPEEQSLLQPLTETAIDIDSDLDDTDNVAEESEYSEEADKPANSFCEALQLLTNPVKVQLGIYFMLKYAMEIILSESSVVTTHYFGWTTGAIAMFVALLGFTVLPVNFLIGVYISNLFEDRQILVASEVMTCVGLATLFAGPIPYTKAQYMTGALIGFVSTEVLEGVNLSLLSKVMSPRLAKGTYNNGLLSTEAGTLARVVADGTITLAGYCGINLLLNLTLTPALAFALISLIATFFCYNSLY</sequence>
<feature type="transmembrane region" description="Helical" evidence="7">
    <location>
        <begin position="595"/>
        <end position="617"/>
    </location>
</feature>
<dbReference type="CDD" id="cd14479">
    <property type="entry name" value="SPX-MFS_plant"/>
    <property type="match status" value="1"/>
</dbReference>
<dbReference type="OrthoDB" id="5588846at2759"/>
<evidence type="ECO:0000256" key="3">
    <source>
        <dbReference type="ARBA" id="ARBA00022692"/>
    </source>
</evidence>
<dbReference type="OMA" id="QTKQGNH"/>
<protein>
    <recommendedName>
        <fullName evidence="8">SPX domain-containing protein</fullName>
    </recommendedName>
</protein>
<dbReference type="InterPro" id="IPR036259">
    <property type="entry name" value="MFS_trans_sf"/>
</dbReference>
<dbReference type="SUPFAM" id="SSF103473">
    <property type="entry name" value="MFS general substrate transporter"/>
    <property type="match status" value="1"/>
</dbReference>
<feature type="region of interest" description="Disordered" evidence="6">
    <location>
        <begin position="453"/>
        <end position="476"/>
    </location>
</feature>
<feature type="transmembrane region" description="Helical" evidence="7">
    <location>
        <begin position="564"/>
        <end position="586"/>
    </location>
</feature>
<dbReference type="Pfam" id="PF03105">
    <property type="entry name" value="SPX"/>
    <property type="match status" value="1"/>
</dbReference>
<keyword evidence="5 7" id="KW-0472">Membrane</keyword>
<feature type="transmembrane region" description="Helical" evidence="7">
    <location>
        <begin position="405"/>
        <end position="425"/>
    </location>
</feature>
<feature type="transmembrane region" description="Helical" evidence="7">
    <location>
        <begin position="372"/>
        <end position="393"/>
    </location>
</feature>
<comment type="caution">
    <text evidence="9">The sequence shown here is derived from an EMBL/GenBank/DDBJ whole genome shotgun (WGS) entry which is preliminary data.</text>
</comment>
<evidence type="ECO:0000313" key="10">
    <source>
        <dbReference type="Proteomes" id="UP000825935"/>
    </source>
</evidence>
<feature type="transmembrane region" description="Helical" evidence="7">
    <location>
        <begin position="697"/>
        <end position="715"/>
    </location>
</feature>
<dbReference type="InterPro" id="IPR045264">
    <property type="entry name" value="SPXM_SPX_plant"/>
</dbReference>
<dbReference type="GO" id="GO:0016020">
    <property type="term" value="C:membrane"/>
    <property type="evidence" value="ECO:0007669"/>
    <property type="project" value="UniProtKB-SubCell"/>
</dbReference>
<proteinExistence type="inferred from homology"/>
<dbReference type="InterPro" id="IPR051068">
    <property type="entry name" value="MFS_Domain-Containing_Protein"/>
</dbReference>
<evidence type="ECO:0000256" key="1">
    <source>
        <dbReference type="ARBA" id="ARBA00004141"/>
    </source>
</evidence>
<dbReference type="EMBL" id="CM035417">
    <property type="protein sequence ID" value="KAH7423253.1"/>
    <property type="molecule type" value="Genomic_DNA"/>
</dbReference>
<organism evidence="9 10">
    <name type="scientific">Ceratopteris richardii</name>
    <name type="common">Triangle waterfern</name>
    <dbReference type="NCBI Taxonomy" id="49495"/>
    <lineage>
        <taxon>Eukaryota</taxon>
        <taxon>Viridiplantae</taxon>
        <taxon>Streptophyta</taxon>
        <taxon>Embryophyta</taxon>
        <taxon>Tracheophyta</taxon>
        <taxon>Polypodiopsida</taxon>
        <taxon>Polypodiidae</taxon>
        <taxon>Polypodiales</taxon>
        <taxon>Pteridineae</taxon>
        <taxon>Pteridaceae</taxon>
        <taxon>Parkerioideae</taxon>
        <taxon>Ceratopteris</taxon>
    </lineage>
</organism>
<keyword evidence="3 7" id="KW-0812">Transmembrane</keyword>
<dbReference type="AlphaFoldDB" id="A0A8T2TN73"/>
<dbReference type="EMBL" id="CM035417">
    <property type="protein sequence ID" value="KAH7423255.1"/>
    <property type="molecule type" value="Genomic_DNA"/>
</dbReference>
<comment type="subcellular location">
    <subcellularLocation>
        <location evidence="1">Membrane</location>
        <topology evidence="1">Multi-pass membrane protein</topology>
    </subcellularLocation>
</comment>
<evidence type="ECO:0000256" key="6">
    <source>
        <dbReference type="SAM" id="MobiDB-lite"/>
    </source>
</evidence>
<keyword evidence="10" id="KW-1185">Reference proteome</keyword>
<dbReference type="Pfam" id="PF07690">
    <property type="entry name" value="MFS_1"/>
    <property type="match status" value="1"/>
</dbReference>
<feature type="transmembrane region" description="Helical" evidence="7">
    <location>
        <begin position="243"/>
        <end position="264"/>
    </location>
</feature>
<gene>
    <name evidence="9" type="ORF">KP509_12G046800</name>
</gene>
<dbReference type="InterPro" id="IPR011701">
    <property type="entry name" value="MFS"/>
</dbReference>
<evidence type="ECO:0000313" key="9">
    <source>
        <dbReference type="EMBL" id="KAH7423253.1"/>
    </source>
</evidence>
<dbReference type="PANTHER" id="PTHR23510:SF65">
    <property type="entry name" value="SPX DOMAIN-CONTAINING MEMBRANE PROTEIN OS09G0521800"/>
    <property type="match status" value="1"/>
</dbReference>
<evidence type="ECO:0000256" key="5">
    <source>
        <dbReference type="ARBA" id="ARBA00023136"/>
    </source>
</evidence>
<dbReference type="InterPro" id="IPR004331">
    <property type="entry name" value="SPX_dom"/>
</dbReference>
<feature type="transmembrane region" description="Helical" evidence="7">
    <location>
        <begin position="311"/>
        <end position="328"/>
    </location>
</feature>
<dbReference type="GO" id="GO:0022857">
    <property type="term" value="F:transmembrane transporter activity"/>
    <property type="evidence" value="ECO:0007669"/>
    <property type="project" value="InterPro"/>
</dbReference>
<evidence type="ECO:0000256" key="7">
    <source>
        <dbReference type="SAM" id="Phobius"/>
    </source>
</evidence>
<evidence type="ECO:0000256" key="4">
    <source>
        <dbReference type="ARBA" id="ARBA00022989"/>
    </source>
</evidence>
<comment type="similarity">
    <text evidence="2">Belongs to the major facilitator superfamily.</text>
</comment>
<keyword evidence="4 7" id="KW-1133">Transmembrane helix</keyword>
<reference evidence="9" key="1">
    <citation type="submission" date="2021-08" db="EMBL/GenBank/DDBJ databases">
        <title>WGS assembly of Ceratopteris richardii.</title>
        <authorList>
            <person name="Marchant D.B."/>
            <person name="Chen G."/>
            <person name="Jenkins J."/>
            <person name="Shu S."/>
            <person name="Leebens-Mack J."/>
            <person name="Grimwood J."/>
            <person name="Schmutz J."/>
            <person name="Soltis P."/>
            <person name="Soltis D."/>
            <person name="Chen Z.-H."/>
        </authorList>
    </citation>
    <scope>NUCLEOTIDE SEQUENCE</scope>
    <source>
        <strain evidence="9">Whitten #5841</strain>
        <tissue evidence="9">Leaf</tissue>
    </source>
</reference>
<feature type="transmembrane region" description="Helical" evidence="7">
    <location>
        <begin position="270"/>
        <end position="299"/>
    </location>
</feature>
<accession>A0A8T2TN73</accession>
<name>A0A8T2TN73_CERRI</name>
<dbReference type="Gene3D" id="1.20.1250.20">
    <property type="entry name" value="MFS general substrate transporter like domains"/>
    <property type="match status" value="1"/>
</dbReference>
<dbReference type="PROSITE" id="PS51382">
    <property type="entry name" value="SPX"/>
    <property type="match status" value="1"/>
</dbReference>